<proteinExistence type="predicted"/>
<dbReference type="RefSeq" id="WP_151165923.1">
    <property type="nucleotide sequence ID" value="NZ_WACR01000001.1"/>
</dbReference>
<sequence length="509" mass="59558">MRTIVATSLLVLASIFSYAQLDYVKRFETELKDDYISEEIYDFSEKGVILLALSKDQNRGEREWKVDHYDTDFNLINTHTFNVDKRYYRSHSSKKDNQISILLRQKRKGKIGILSIDLSSGSVEMDITEVKVPKKLGIYEMYSNGNITFLRGQVLKFFNYEYVNIKVDHNKASADIEPVQIPGVKSRHLRTESISVDDLSNNVLFHVTEKDRSTKRMISHFIVYNENGEKLDRFELPDESGKSIKDLSSTQLSKTERIITGTFAEEWKESSTGMYIGKMNKHDIEYINFYPFVELENFLNYLPERKQKRLEKRKKRKKRKGKDFDLNYQIASHSVIEVNDGKEGFIYIGEAYFPTYRSEMYTTTDANGNVTTHTRSVFDGYQYTHAVIARFDEEGNKLWDHIVDLHISRKPFYVKRFISIAEDKQVGIKATYSSDFRIYVKKFSFDGEITLDQESEQIDFGEGNKVKRAAADISYWYDNYFIVHGTQKIKEDGLFNNRKVFFMSKIKVD</sequence>
<reference evidence="1 2" key="1">
    <citation type="submission" date="2019-09" db="EMBL/GenBank/DDBJ databases">
        <title>Genomes of Cryomorphaceae.</title>
        <authorList>
            <person name="Bowman J.P."/>
        </authorList>
    </citation>
    <scope>NUCLEOTIDE SEQUENCE [LARGE SCALE GENOMIC DNA]</scope>
    <source>
        <strain evidence="1 2">KCTC 52047</strain>
    </source>
</reference>
<gene>
    <name evidence="1" type="ORF">F3059_00245</name>
</gene>
<organism evidence="1 2">
    <name type="scientific">Salibacter halophilus</name>
    <dbReference type="NCBI Taxonomy" id="1803916"/>
    <lineage>
        <taxon>Bacteria</taxon>
        <taxon>Pseudomonadati</taxon>
        <taxon>Bacteroidota</taxon>
        <taxon>Flavobacteriia</taxon>
        <taxon>Flavobacteriales</taxon>
        <taxon>Salibacteraceae</taxon>
        <taxon>Salibacter</taxon>
    </lineage>
</organism>
<evidence type="ECO:0000313" key="2">
    <source>
        <dbReference type="Proteomes" id="UP000435357"/>
    </source>
</evidence>
<protein>
    <submittedName>
        <fullName evidence="1">Uncharacterized protein</fullName>
    </submittedName>
</protein>
<dbReference type="EMBL" id="WACR01000001">
    <property type="protein sequence ID" value="KAB1065935.1"/>
    <property type="molecule type" value="Genomic_DNA"/>
</dbReference>
<keyword evidence="2" id="KW-1185">Reference proteome</keyword>
<name>A0A6N6MDZ4_9FLAO</name>
<dbReference type="AlphaFoldDB" id="A0A6N6MDZ4"/>
<accession>A0A6N6MDZ4</accession>
<comment type="caution">
    <text evidence="1">The sequence shown here is derived from an EMBL/GenBank/DDBJ whole genome shotgun (WGS) entry which is preliminary data.</text>
</comment>
<evidence type="ECO:0000313" key="1">
    <source>
        <dbReference type="EMBL" id="KAB1065935.1"/>
    </source>
</evidence>
<dbReference type="OrthoDB" id="1059469at2"/>
<dbReference type="Proteomes" id="UP000435357">
    <property type="component" value="Unassembled WGS sequence"/>
</dbReference>